<accession>A0A6B1FZ61</accession>
<evidence type="ECO:0000313" key="9">
    <source>
        <dbReference type="EMBL" id="MYH61318.1"/>
    </source>
</evidence>
<feature type="transmembrane region" description="Helical" evidence="7">
    <location>
        <begin position="89"/>
        <end position="110"/>
    </location>
</feature>
<feature type="domain" description="ABC transmembrane type-1" evidence="8">
    <location>
        <begin position="85"/>
        <end position="299"/>
    </location>
</feature>
<dbReference type="PANTHER" id="PTHR30193">
    <property type="entry name" value="ABC TRANSPORTER PERMEASE PROTEIN"/>
    <property type="match status" value="1"/>
</dbReference>
<sequence length="310" mass="34393">MATVTSRQAVETAGAGRLMRSFRKALPWYLFIAPASLMLLTLMAYPLFDTLRLSLFKWGGLGPQSFVGLKNFSKLFGDEIFWRALGNSFIFAIVVPFFTVSIGLFLGVAISRRLRGWQVYRIAFFIPVMMSGVVVATLWANMFEFNHGLFNTVLRGIGLDGLAQNWLGDRNVALISVMLVPIWQSVGFPMIVLLAAIEGIPQDMHDAATMDGVNEWQRIWGLIVPLIKPVLASITMLSIIGAMKVFDIVLVMTKGGPAFSTQVLGYYLFETAFRSGYFGYGSAIAVVMFVVVFAIAYAYVRGVRIESVEY</sequence>
<dbReference type="GO" id="GO:0005886">
    <property type="term" value="C:plasma membrane"/>
    <property type="evidence" value="ECO:0007669"/>
    <property type="project" value="UniProtKB-SubCell"/>
</dbReference>
<keyword evidence="3" id="KW-1003">Cell membrane</keyword>
<feature type="transmembrane region" description="Helical" evidence="7">
    <location>
        <begin position="277"/>
        <end position="300"/>
    </location>
</feature>
<keyword evidence="2 7" id="KW-0813">Transport</keyword>
<dbReference type="Gene3D" id="1.10.3720.10">
    <property type="entry name" value="MetI-like"/>
    <property type="match status" value="1"/>
</dbReference>
<proteinExistence type="inferred from homology"/>
<evidence type="ECO:0000256" key="7">
    <source>
        <dbReference type="RuleBase" id="RU363032"/>
    </source>
</evidence>
<dbReference type="InterPro" id="IPR051393">
    <property type="entry name" value="ABC_transporter_permease"/>
</dbReference>
<gene>
    <name evidence="9" type="ORF">F4148_06025</name>
</gene>
<evidence type="ECO:0000256" key="4">
    <source>
        <dbReference type="ARBA" id="ARBA00022692"/>
    </source>
</evidence>
<dbReference type="Pfam" id="PF00528">
    <property type="entry name" value="BPD_transp_1"/>
    <property type="match status" value="1"/>
</dbReference>
<dbReference type="InterPro" id="IPR000515">
    <property type="entry name" value="MetI-like"/>
</dbReference>
<feature type="transmembrane region" description="Helical" evidence="7">
    <location>
        <begin position="218"/>
        <end position="243"/>
    </location>
</feature>
<evidence type="ECO:0000256" key="5">
    <source>
        <dbReference type="ARBA" id="ARBA00022989"/>
    </source>
</evidence>
<dbReference type="CDD" id="cd06261">
    <property type="entry name" value="TM_PBP2"/>
    <property type="match status" value="1"/>
</dbReference>
<feature type="transmembrane region" description="Helical" evidence="7">
    <location>
        <begin position="122"/>
        <end position="140"/>
    </location>
</feature>
<evidence type="ECO:0000256" key="3">
    <source>
        <dbReference type="ARBA" id="ARBA00022475"/>
    </source>
</evidence>
<keyword evidence="6 7" id="KW-0472">Membrane</keyword>
<evidence type="ECO:0000259" key="8">
    <source>
        <dbReference type="PROSITE" id="PS50928"/>
    </source>
</evidence>
<comment type="caution">
    <text evidence="9">The sequence shown here is derived from an EMBL/GenBank/DDBJ whole genome shotgun (WGS) entry which is preliminary data.</text>
</comment>
<dbReference type="PROSITE" id="PS50928">
    <property type="entry name" value="ABC_TM1"/>
    <property type="match status" value="1"/>
</dbReference>
<organism evidence="9">
    <name type="scientific">Caldilineaceae bacterium SB0675_bin_29</name>
    <dbReference type="NCBI Taxonomy" id="2605266"/>
    <lineage>
        <taxon>Bacteria</taxon>
        <taxon>Bacillati</taxon>
        <taxon>Chloroflexota</taxon>
        <taxon>Caldilineae</taxon>
        <taxon>Caldilineales</taxon>
        <taxon>Caldilineaceae</taxon>
    </lineage>
</organism>
<evidence type="ECO:0000256" key="6">
    <source>
        <dbReference type="ARBA" id="ARBA00023136"/>
    </source>
</evidence>
<dbReference type="GO" id="GO:0055085">
    <property type="term" value="P:transmembrane transport"/>
    <property type="evidence" value="ECO:0007669"/>
    <property type="project" value="InterPro"/>
</dbReference>
<feature type="transmembrane region" description="Helical" evidence="7">
    <location>
        <begin position="26"/>
        <end position="48"/>
    </location>
</feature>
<comment type="similarity">
    <text evidence="7">Belongs to the binding-protein-dependent transport system permease family.</text>
</comment>
<name>A0A6B1FZ61_9CHLR</name>
<protein>
    <submittedName>
        <fullName evidence="9">Sugar ABC transporter permease</fullName>
    </submittedName>
</protein>
<keyword evidence="5 7" id="KW-1133">Transmembrane helix</keyword>
<comment type="subcellular location">
    <subcellularLocation>
        <location evidence="1 7">Cell membrane</location>
        <topology evidence="1 7">Multi-pass membrane protein</topology>
    </subcellularLocation>
</comment>
<dbReference type="EMBL" id="VYDA01000226">
    <property type="protein sequence ID" value="MYH61318.1"/>
    <property type="molecule type" value="Genomic_DNA"/>
</dbReference>
<dbReference type="PANTHER" id="PTHR30193:SF37">
    <property type="entry name" value="INNER MEMBRANE ABC TRANSPORTER PERMEASE PROTEIN YCJO"/>
    <property type="match status" value="1"/>
</dbReference>
<dbReference type="SUPFAM" id="SSF161098">
    <property type="entry name" value="MetI-like"/>
    <property type="match status" value="1"/>
</dbReference>
<dbReference type="InterPro" id="IPR035906">
    <property type="entry name" value="MetI-like_sf"/>
</dbReference>
<feature type="transmembrane region" description="Helical" evidence="7">
    <location>
        <begin position="172"/>
        <end position="197"/>
    </location>
</feature>
<keyword evidence="4 7" id="KW-0812">Transmembrane</keyword>
<reference evidence="9" key="1">
    <citation type="submission" date="2019-09" db="EMBL/GenBank/DDBJ databases">
        <title>Characterisation of the sponge microbiome using genome-centric metagenomics.</title>
        <authorList>
            <person name="Engelberts J.P."/>
            <person name="Robbins S.J."/>
            <person name="De Goeij J.M."/>
            <person name="Aranda M."/>
            <person name="Bell S.C."/>
            <person name="Webster N.S."/>
        </authorList>
    </citation>
    <scope>NUCLEOTIDE SEQUENCE</scope>
    <source>
        <strain evidence="9">SB0675_bin_29</strain>
    </source>
</reference>
<evidence type="ECO:0000256" key="2">
    <source>
        <dbReference type="ARBA" id="ARBA00022448"/>
    </source>
</evidence>
<dbReference type="AlphaFoldDB" id="A0A6B1FZ61"/>
<evidence type="ECO:0000256" key="1">
    <source>
        <dbReference type="ARBA" id="ARBA00004651"/>
    </source>
</evidence>